<protein>
    <recommendedName>
        <fullName evidence="1">F-box domain-containing protein</fullName>
    </recommendedName>
</protein>
<dbReference type="Pfam" id="PF00646">
    <property type="entry name" value="F-box"/>
    <property type="match status" value="1"/>
</dbReference>
<dbReference type="EMBL" id="MU620923">
    <property type="protein sequence ID" value="KAI8579100.1"/>
    <property type="molecule type" value="Genomic_DNA"/>
</dbReference>
<reference evidence="2" key="2">
    <citation type="journal article" date="2022" name="Proc. Natl. Acad. Sci. U.S.A.">
        <title>Diploid-dominant life cycles characterize the early evolution of Fungi.</title>
        <authorList>
            <person name="Amses K.R."/>
            <person name="Simmons D.R."/>
            <person name="Longcore J.E."/>
            <person name="Mondo S.J."/>
            <person name="Seto K."/>
            <person name="Jeronimo G.H."/>
            <person name="Bonds A.E."/>
            <person name="Quandt C.A."/>
            <person name="Davis W.J."/>
            <person name="Chang Y."/>
            <person name="Federici B.A."/>
            <person name="Kuo A."/>
            <person name="LaButti K."/>
            <person name="Pangilinan J."/>
            <person name="Andreopoulos W."/>
            <person name="Tritt A."/>
            <person name="Riley R."/>
            <person name="Hundley H."/>
            <person name="Johnson J."/>
            <person name="Lipzen A."/>
            <person name="Barry K."/>
            <person name="Lang B.F."/>
            <person name="Cuomo C.A."/>
            <person name="Buchler N.E."/>
            <person name="Grigoriev I.V."/>
            <person name="Spatafora J.W."/>
            <person name="Stajich J.E."/>
            <person name="James T.Y."/>
        </authorList>
    </citation>
    <scope>NUCLEOTIDE SEQUENCE</scope>
    <source>
        <strain evidence="2">AG</strain>
    </source>
</reference>
<evidence type="ECO:0000313" key="3">
    <source>
        <dbReference type="Proteomes" id="UP001206595"/>
    </source>
</evidence>
<organism evidence="2 3">
    <name type="scientific">Umbelopsis ramanniana AG</name>
    <dbReference type="NCBI Taxonomy" id="1314678"/>
    <lineage>
        <taxon>Eukaryota</taxon>
        <taxon>Fungi</taxon>
        <taxon>Fungi incertae sedis</taxon>
        <taxon>Mucoromycota</taxon>
        <taxon>Mucoromycotina</taxon>
        <taxon>Umbelopsidomycetes</taxon>
        <taxon>Umbelopsidales</taxon>
        <taxon>Umbelopsidaceae</taxon>
        <taxon>Umbelopsis</taxon>
    </lineage>
</organism>
<evidence type="ECO:0000259" key="1">
    <source>
        <dbReference type="PROSITE" id="PS50181"/>
    </source>
</evidence>
<sequence length="344" mass="40617">MLTDLPAELLYSILDFLDFHDALSLQFTHRSLQPAVRNFLRSNFAFHAAVYERMLDFERTATDKDSTDSIAHDLLQLICDIVEPMPHYEHRAVFSEKLDIMQNLVVHRVLQIPNCEDHYARLCLRIRHIYLHAPSIRILHDPKYRRRSTKHPLAPFLPRDYTWIWRLHCEESRSLWGQNTLQPWYDTKLLDQRQKRLRFARFFGLLFAITSIYLEAHQHGTLDECIREALVAGDAESLYILATAAQREVDTEEMVMMVQQAGEQLWATLEMAAELEEHFHPDLVASRRQASEGRTDVAPDWLLPTRYQVDDNTIFRLKVGFDFLHDTCQTNVSKQFWHFFFCTR</sequence>
<dbReference type="GeneID" id="75909964"/>
<keyword evidence="3" id="KW-1185">Reference proteome</keyword>
<accession>A0AAD5EBC1</accession>
<feature type="domain" description="F-box" evidence="1">
    <location>
        <begin position="1"/>
        <end position="54"/>
    </location>
</feature>
<dbReference type="InterPro" id="IPR001810">
    <property type="entry name" value="F-box_dom"/>
</dbReference>
<dbReference type="PROSITE" id="PS50181">
    <property type="entry name" value="FBOX"/>
    <property type="match status" value="1"/>
</dbReference>
<name>A0AAD5EBC1_UMBRA</name>
<dbReference type="InterPro" id="IPR036047">
    <property type="entry name" value="F-box-like_dom_sf"/>
</dbReference>
<dbReference type="Proteomes" id="UP001206595">
    <property type="component" value="Unassembled WGS sequence"/>
</dbReference>
<dbReference type="SUPFAM" id="SSF81383">
    <property type="entry name" value="F-box domain"/>
    <property type="match status" value="1"/>
</dbReference>
<proteinExistence type="predicted"/>
<gene>
    <name evidence="2" type="ORF">K450DRAFT_199776</name>
</gene>
<dbReference type="RefSeq" id="XP_051444104.1">
    <property type="nucleotide sequence ID" value="XM_051584614.1"/>
</dbReference>
<comment type="caution">
    <text evidence="2">The sequence shown here is derived from an EMBL/GenBank/DDBJ whole genome shotgun (WGS) entry which is preliminary data.</text>
</comment>
<reference evidence="2" key="1">
    <citation type="submission" date="2021-06" db="EMBL/GenBank/DDBJ databases">
        <authorList>
            <consortium name="DOE Joint Genome Institute"/>
            <person name="Mondo S.J."/>
            <person name="Amses K.R."/>
            <person name="Simmons D.R."/>
            <person name="Longcore J.E."/>
            <person name="Seto K."/>
            <person name="Alves G.H."/>
            <person name="Bonds A.E."/>
            <person name="Quandt C.A."/>
            <person name="Davis W.J."/>
            <person name="Chang Y."/>
            <person name="Letcher P.M."/>
            <person name="Powell M.J."/>
            <person name="Kuo A."/>
            <person name="Labutti K."/>
            <person name="Pangilinan J."/>
            <person name="Andreopoulos W."/>
            <person name="Tritt A."/>
            <person name="Riley R."/>
            <person name="Hundley H."/>
            <person name="Johnson J."/>
            <person name="Lipzen A."/>
            <person name="Barry K."/>
            <person name="Berbee M.L."/>
            <person name="Buchler N.E."/>
            <person name="Grigoriev I.V."/>
            <person name="Spatafora J.W."/>
            <person name="Stajich J.E."/>
            <person name="James T.Y."/>
        </authorList>
    </citation>
    <scope>NUCLEOTIDE SEQUENCE</scope>
    <source>
        <strain evidence="2">AG</strain>
    </source>
</reference>
<dbReference type="AlphaFoldDB" id="A0AAD5EBC1"/>
<evidence type="ECO:0000313" key="2">
    <source>
        <dbReference type="EMBL" id="KAI8579100.1"/>
    </source>
</evidence>